<dbReference type="EMBL" id="FR695868">
    <property type="protein sequence ID" value="CBX28547.1"/>
    <property type="molecule type" value="Genomic_DNA"/>
</dbReference>
<comment type="function">
    <text evidence="1 6">Required for the transposition of the insertion element.</text>
</comment>
<organism evidence="7">
    <name type="scientific">uncultured Desulfobacterium sp</name>
    <dbReference type="NCBI Taxonomy" id="201089"/>
    <lineage>
        <taxon>Bacteria</taxon>
        <taxon>Pseudomonadati</taxon>
        <taxon>Thermodesulfobacteriota</taxon>
        <taxon>Desulfobacteria</taxon>
        <taxon>Desulfobacterales</taxon>
        <taxon>Desulfobacteriaceae</taxon>
        <taxon>Desulfobacterium</taxon>
        <taxon>environmental samples</taxon>
    </lineage>
</organism>
<dbReference type="GO" id="GO:0003677">
    <property type="term" value="F:DNA binding"/>
    <property type="evidence" value="ECO:0007669"/>
    <property type="project" value="UniProtKB-UniRule"/>
</dbReference>
<dbReference type="AlphaFoldDB" id="E1YDA3"/>
<accession>E1YDA3</accession>
<keyword evidence="3 6" id="KW-0815">Transposition</keyword>
<evidence type="ECO:0000313" key="7">
    <source>
        <dbReference type="EMBL" id="CBX28547.1"/>
    </source>
</evidence>
<dbReference type="GO" id="GO:0006313">
    <property type="term" value="P:DNA transposition"/>
    <property type="evidence" value="ECO:0007669"/>
    <property type="project" value="UniProtKB-UniRule"/>
</dbReference>
<reference evidence="7" key="1">
    <citation type="journal article" date="2011" name="Environ. Microbiol.">
        <title>Genomic insights into the metabolic potential of the polycyclic aromatic hydrocarbon degrading sulfate-reducing Deltaproteobacterium N47.</title>
        <authorList>
            <person name="Bergmann F."/>
            <person name="Selesi D."/>
            <person name="Weinmaier T."/>
            <person name="Tischler P."/>
            <person name="Rattei T."/>
            <person name="Meckenstock R.U."/>
        </authorList>
    </citation>
    <scope>NUCLEOTIDE SEQUENCE</scope>
</reference>
<evidence type="ECO:0000256" key="3">
    <source>
        <dbReference type="ARBA" id="ARBA00022578"/>
    </source>
</evidence>
<evidence type="ECO:0000256" key="1">
    <source>
        <dbReference type="ARBA" id="ARBA00002190"/>
    </source>
</evidence>
<evidence type="ECO:0000256" key="6">
    <source>
        <dbReference type="RuleBase" id="RU365089"/>
    </source>
</evidence>
<dbReference type="PANTHER" id="PTHR33217:SF7">
    <property type="entry name" value="TRANSPOSASE FOR INSERTION SEQUENCE ELEMENT IS1081"/>
    <property type="match status" value="1"/>
</dbReference>
<keyword evidence="5 6" id="KW-0233">DNA recombination</keyword>
<comment type="similarity">
    <text evidence="2 6">Belongs to the transposase mutator family.</text>
</comment>
<name>E1YDA3_9BACT</name>
<evidence type="ECO:0000256" key="2">
    <source>
        <dbReference type="ARBA" id="ARBA00010961"/>
    </source>
</evidence>
<dbReference type="PANTHER" id="PTHR33217">
    <property type="entry name" value="TRANSPOSASE FOR INSERTION SEQUENCE ELEMENT IS1081"/>
    <property type="match status" value="1"/>
</dbReference>
<dbReference type="Pfam" id="PF00872">
    <property type="entry name" value="Transposase_mut"/>
    <property type="match status" value="1"/>
</dbReference>
<protein>
    <recommendedName>
        <fullName evidence="6">Mutator family transposase</fullName>
    </recommendedName>
</protein>
<evidence type="ECO:0000256" key="4">
    <source>
        <dbReference type="ARBA" id="ARBA00023125"/>
    </source>
</evidence>
<keyword evidence="6" id="KW-0814">Transposable element</keyword>
<gene>
    <name evidence="7" type="ORF">N47_G38710</name>
</gene>
<proteinExistence type="inferred from homology"/>
<dbReference type="GO" id="GO:0004803">
    <property type="term" value="F:transposase activity"/>
    <property type="evidence" value="ECO:0007669"/>
    <property type="project" value="UniProtKB-UniRule"/>
</dbReference>
<keyword evidence="4 6" id="KW-0238">DNA-binding</keyword>
<evidence type="ECO:0000256" key="5">
    <source>
        <dbReference type="ARBA" id="ARBA00023172"/>
    </source>
</evidence>
<sequence>MKVEISVPEVVSIFKEIQQKPGNIFEMIRVEIKESVGQYLTKLMDLERTEFLGRQWYEHAQGDVNHRNGSYSRNFTLKGIGAVKVEVPRDRKGEYETRIIPRSKQYEVELRQDLSLMFLTGVSTRSLSMMSERLIGRKVSPTEVSNANKELIEAVEKWRTHKVYFFGRC</sequence>
<dbReference type="InterPro" id="IPR001207">
    <property type="entry name" value="Transposase_mutator"/>
</dbReference>